<feature type="transmembrane region" description="Helical" evidence="1">
    <location>
        <begin position="247"/>
        <end position="265"/>
    </location>
</feature>
<evidence type="ECO:0000256" key="1">
    <source>
        <dbReference type="SAM" id="Phobius"/>
    </source>
</evidence>
<feature type="transmembrane region" description="Helical" evidence="1">
    <location>
        <begin position="212"/>
        <end position="235"/>
    </location>
</feature>
<keyword evidence="1" id="KW-1133">Transmembrane helix</keyword>
<protein>
    <submittedName>
        <fullName evidence="2">MFS transporter</fullName>
    </submittedName>
</protein>
<dbReference type="SUPFAM" id="SSF103473">
    <property type="entry name" value="MFS general substrate transporter"/>
    <property type="match status" value="1"/>
</dbReference>
<feature type="transmembrane region" description="Helical" evidence="1">
    <location>
        <begin position="272"/>
        <end position="294"/>
    </location>
</feature>
<feature type="transmembrane region" description="Helical" evidence="1">
    <location>
        <begin position="102"/>
        <end position="126"/>
    </location>
</feature>
<dbReference type="Pfam" id="PF07690">
    <property type="entry name" value="MFS_1"/>
    <property type="match status" value="1"/>
</dbReference>
<name>A0ABT6ZHM1_9ACTN</name>
<feature type="transmembrane region" description="Helical" evidence="1">
    <location>
        <begin position="300"/>
        <end position="322"/>
    </location>
</feature>
<feature type="transmembrane region" description="Helical" evidence="1">
    <location>
        <begin position="77"/>
        <end position="96"/>
    </location>
</feature>
<organism evidence="2 3">
    <name type="scientific">Kribbibacterium absianum</name>
    <dbReference type="NCBI Taxonomy" id="3044210"/>
    <lineage>
        <taxon>Bacteria</taxon>
        <taxon>Bacillati</taxon>
        <taxon>Actinomycetota</taxon>
        <taxon>Coriobacteriia</taxon>
        <taxon>Coriobacteriales</taxon>
        <taxon>Kribbibacteriaceae</taxon>
        <taxon>Kribbibacterium</taxon>
    </lineage>
</organism>
<evidence type="ECO:0000313" key="2">
    <source>
        <dbReference type="EMBL" id="MDJ1128554.1"/>
    </source>
</evidence>
<accession>A0ABT6ZHM1</accession>
<gene>
    <name evidence="2" type="ORF">QJ043_00430</name>
</gene>
<keyword evidence="1" id="KW-0812">Transmembrane</keyword>
<feature type="transmembrane region" description="Helical" evidence="1">
    <location>
        <begin position="334"/>
        <end position="363"/>
    </location>
</feature>
<dbReference type="EMBL" id="JASJEX010000001">
    <property type="protein sequence ID" value="MDJ1128554.1"/>
    <property type="molecule type" value="Genomic_DNA"/>
</dbReference>
<sequence length="401" mass="40154">MSRAFERRQLPLLVVIVLCALITQFGAVGSVLTADVAAAFPGAGDAAVQAMLQCSVVGSFAGSLAVSALAGRVAAKARVLGGLAGELLGGLMPLVGTVSLPQLWVAALLVGLGQSTVVATLGELCLDGFTGRARARALGLNSAANNGGAAAVLFVAGRLALAVGWRGVFWLYLLVVPVLVTAALVLKAPVPEKAPESAPLPKGDAVGARGRALCALAAVSLLAYAVVPFNLALYVVRDAAIGTTADAGAAMGLVTLAAALSSLALPWLTRRLGLFVAVVPPVAGLVGCLVLLGATNMGAVFAATVCEGVFLGVTQASMGYLIGRVCPGAAYGRAYGLGNAMISLGQILCLPVIDGLGALAGVAGSLARFGFWVSAGLFGCLVLAQTLWALWARRDAPRTTG</sequence>
<feature type="transmembrane region" description="Helical" evidence="1">
    <location>
        <begin position="138"/>
        <end position="161"/>
    </location>
</feature>
<feature type="transmembrane region" description="Helical" evidence="1">
    <location>
        <begin position="49"/>
        <end position="70"/>
    </location>
</feature>
<dbReference type="InterPro" id="IPR011701">
    <property type="entry name" value="MFS"/>
</dbReference>
<evidence type="ECO:0000313" key="3">
    <source>
        <dbReference type="Proteomes" id="UP001431693"/>
    </source>
</evidence>
<reference evidence="2" key="1">
    <citation type="submission" date="2023-05" db="EMBL/GenBank/DDBJ databases">
        <title>[olsenella] sp. nov., isolated from a pig farm feces dump.</title>
        <authorList>
            <person name="Chang Y.-H."/>
        </authorList>
    </citation>
    <scope>NUCLEOTIDE SEQUENCE</scope>
    <source>
        <strain evidence="2">YH-ols2217</strain>
    </source>
</reference>
<keyword evidence="1" id="KW-0472">Membrane</keyword>
<dbReference type="Proteomes" id="UP001431693">
    <property type="component" value="Unassembled WGS sequence"/>
</dbReference>
<proteinExistence type="predicted"/>
<comment type="caution">
    <text evidence="2">The sequence shown here is derived from an EMBL/GenBank/DDBJ whole genome shotgun (WGS) entry which is preliminary data.</text>
</comment>
<dbReference type="RefSeq" id="WP_283712198.1">
    <property type="nucleotide sequence ID" value="NZ_JASJEW010000001.1"/>
</dbReference>
<dbReference type="InterPro" id="IPR036259">
    <property type="entry name" value="MFS_trans_sf"/>
</dbReference>
<dbReference type="Gene3D" id="1.20.1250.20">
    <property type="entry name" value="MFS general substrate transporter like domains"/>
    <property type="match status" value="1"/>
</dbReference>
<keyword evidence="3" id="KW-1185">Reference proteome</keyword>
<feature type="transmembrane region" description="Helical" evidence="1">
    <location>
        <begin position="369"/>
        <end position="391"/>
    </location>
</feature>
<feature type="transmembrane region" description="Helical" evidence="1">
    <location>
        <begin position="167"/>
        <end position="186"/>
    </location>
</feature>